<evidence type="ECO:0000313" key="1">
    <source>
        <dbReference type="EMBL" id="CAB4144713.1"/>
    </source>
</evidence>
<dbReference type="EMBL" id="LR796429">
    <property type="protein sequence ID" value="CAB4144713.1"/>
    <property type="molecule type" value="Genomic_DNA"/>
</dbReference>
<gene>
    <name evidence="1" type="ORF">UFOVP470_53</name>
</gene>
<proteinExistence type="predicted"/>
<reference evidence="1" key="1">
    <citation type="submission" date="2020-04" db="EMBL/GenBank/DDBJ databases">
        <authorList>
            <person name="Chiriac C."/>
            <person name="Salcher M."/>
            <person name="Ghai R."/>
            <person name="Kavagutti S V."/>
        </authorList>
    </citation>
    <scope>NUCLEOTIDE SEQUENCE</scope>
</reference>
<accession>A0A6J5MH68</accession>
<name>A0A6J5MH68_9CAUD</name>
<sequence>MTNTNAKRNEARALLLSAMLNNENAMAQQFNEMLEANMPGIGDNKAPAFAAVFAAADACNDYNKAIEFSTALGKTAELSKEVSKQSQLCYWIGTAIALTRINFDVKDSAKCETVIKTRWPNITEAVLKNRVSVLRAFCNGEKHLVLRDIVAQVYANYAGGESMENTVYNMLVRAKKEGKARGDKTGKMVPIDAATMEDVITGKSREAKREAAKEKEKAALEQVSVNQLAIEAASRVYTKVEEEEDIVEAVKAFEKTLKAAWNAAHPAATAKALRAAKK</sequence>
<protein>
    <submittedName>
        <fullName evidence="1">Uncharacterized protein</fullName>
    </submittedName>
</protein>
<organism evidence="1">
    <name type="scientific">uncultured Caudovirales phage</name>
    <dbReference type="NCBI Taxonomy" id="2100421"/>
    <lineage>
        <taxon>Viruses</taxon>
        <taxon>Duplodnaviria</taxon>
        <taxon>Heunggongvirae</taxon>
        <taxon>Uroviricota</taxon>
        <taxon>Caudoviricetes</taxon>
        <taxon>Peduoviridae</taxon>
        <taxon>Maltschvirus</taxon>
        <taxon>Maltschvirus maltsch</taxon>
    </lineage>
</organism>